<evidence type="ECO:0000313" key="1">
    <source>
        <dbReference type="EMBL" id="QDH93032.1"/>
    </source>
</evidence>
<dbReference type="EMBL" id="MK937605">
    <property type="protein sequence ID" value="QDH93032.1"/>
    <property type="molecule type" value="Genomic_DNA"/>
</dbReference>
<name>A0A514DHE9_9CAUD</name>
<sequence>MNVKLAAELADILPTITEAWTFSSKPGWYLSTSDEADAWPMFWDGQGWHDPVGDIEQHITELLIPHLEDMFKQGFIAGFATAQGDSSE</sequence>
<proteinExistence type="predicted"/>
<protein>
    <submittedName>
        <fullName evidence="1">Uncharacterized protein</fullName>
    </submittedName>
</protein>
<reference evidence="1 2" key="1">
    <citation type="submission" date="2019-05" db="EMBL/GenBank/DDBJ databases">
        <authorList>
            <person name="Chung H.-M."/>
            <person name="Dalia R."/>
            <person name="Diaz J."/>
            <person name="Khakhina S."/>
            <person name="Lee-Soety J.Y."/>
            <person name="Lindberg H.M."/>
            <person name="Pape-Zambito D.A."/>
            <person name="Sunnen C.N."/>
            <person name="Garlena R.A."/>
            <person name="Russell D.A."/>
            <person name="Pope W.H."/>
            <person name="Jacobs-Sera D."/>
            <person name="Hatfull G.F."/>
        </authorList>
    </citation>
    <scope>NUCLEOTIDE SEQUENCE [LARGE SCALE GENOMIC DNA]</scope>
</reference>
<gene>
    <name evidence="1" type="primary">86</name>
    <name evidence="1" type="ORF">SEA_STEPHIG9_86</name>
</gene>
<dbReference type="Proteomes" id="UP000317263">
    <property type="component" value="Segment"/>
</dbReference>
<organism evidence="1 2">
    <name type="scientific">Mycobacterium phage Stephig9</name>
    <dbReference type="NCBI Taxonomy" id="2591224"/>
    <lineage>
        <taxon>Viruses</taxon>
        <taxon>Duplodnaviria</taxon>
        <taxon>Heunggongvirae</taxon>
        <taxon>Uroviricota</taxon>
        <taxon>Caudoviricetes</taxon>
        <taxon>Fromanvirus</taxon>
        <taxon>Fromanvirus astro</taxon>
    </lineage>
</organism>
<evidence type="ECO:0000313" key="2">
    <source>
        <dbReference type="Proteomes" id="UP000317263"/>
    </source>
</evidence>
<accession>A0A514DHE9</accession>